<dbReference type="EC" id="3.5.4.33" evidence="4"/>
<evidence type="ECO:0000313" key="5">
    <source>
        <dbReference type="Proteomes" id="UP001634747"/>
    </source>
</evidence>
<proteinExistence type="predicted"/>
<evidence type="ECO:0000259" key="3">
    <source>
        <dbReference type="PROSITE" id="PS51747"/>
    </source>
</evidence>
<dbReference type="Pfam" id="PF00383">
    <property type="entry name" value="dCMP_cyt_deam_1"/>
    <property type="match status" value="1"/>
</dbReference>
<dbReference type="InterPro" id="IPR016192">
    <property type="entry name" value="APOBEC/CMP_deaminase_Zn-bd"/>
</dbReference>
<comment type="caution">
    <text evidence="4">The sequence shown here is derived from an EMBL/GenBank/DDBJ whole genome shotgun (WGS) entry which is preliminary data.</text>
</comment>
<dbReference type="PANTHER" id="PTHR11079">
    <property type="entry name" value="CYTOSINE DEAMINASE FAMILY MEMBER"/>
    <property type="match status" value="1"/>
</dbReference>
<dbReference type="InterPro" id="IPR016193">
    <property type="entry name" value="Cytidine_deaminase-like"/>
</dbReference>
<dbReference type="Gene3D" id="3.40.140.10">
    <property type="entry name" value="Cytidine Deaminase, domain 2"/>
    <property type="match status" value="1"/>
</dbReference>
<evidence type="ECO:0000256" key="1">
    <source>
        <dbReference type="ARBA" id="ARBA00022723"/>
    </source>
</evidence>
<dbReference type="Proteomes" id="UP001634747">
    <property type="component" value="Unassembled WGS sequence"/>
</dbReference>
<dbReference type="PROSITE" id="PS51747">
    <property type="entry name" value="CYT_DCMP_DEAMINASES_2"/>
    <property type="match status" value="1"/>
</dbReference>
<organism evidence="4 5">
    <name type="scientific">Terriglobus aquaticus</name>
    <dbReference type="NCBI Taxonomy" id="940139"/>
    <lineage>
        <taxon>Bacteria</taxon>
        <taxon>Pseudomonadati</taxon>
        <taxon>Acidobacteriota</taxon>
        <taxon>Terriglobia</taxon>
        <taxon>Terriglobales</taxon>
        <taxon>Acidobacteriaceae</taxon>
        <taxon>Terriglobus</taxon>
    </lineage>
</organism>
<dbReference type="SUPFAM" id="SSF53927">
    <property type="entry name" value="Cytidine deaminase-like"/>
    <property type="match status" value="1"/>
</dbReference>
<gene>
    <name evidence="4" type="ORF">ACK2TP_13615</name>
</gene>
<name>A0ABW9KML2_9BACT</name>
<accession>A0ABW9KML2</accession>
<dbReference type="GO" id="GO:0052717">
    <property type="term" value="F:tRNA-specific adenosine-34 deaminase activity"/>
    <property type="evidence" value="ECO:0007669"/>
    <property type="project" value="UniProtKB-EC"/>
</dbReference>
<dbReference type="InterPro" id="IPR002125">
    <property type="entry name" value="CMP_dCMP_dom"/>
</dbReference>
<keyword evidence="1" id="KW-0479">Metal-binding</keyword>
<keyword evidence="4" id="KW-0378">Hydrolase</keyword>
<keyword evidence="5" id="KW-1185">Reference proteome</keyword>
<evidence type="ECO:0000313" key="4">
    <source>
        <dbReference type="EMBL" id="MFN2976802.1"/>
    </source>
</evidence>
<dbReference type="RefSeq" id="WP_263415011.1">
    <property type="nucleotide sequence ID" value="NZ_BAABBH010000001.1"/>
</dbReference>
<reference evidence="4 5" key="1">
    <citation type="submission" date="2024-12" db="EMBL/GenBank/DDBJ databases">
        <authorList>
            <person name="Lee Y."/>
        </authorList>
    </citation>
    <scope>NUCLEOTIDE SEQUENCE [LARGE SCALE GENOMIC DNA]</scope>
    <source>
        <strain evidence="4 5">03SUJ4</strain>
    </source>
</reference>
<sequence length="159" mass="17794">MSSLPDPRFMRMAIQIATENVTGHRGGPFGAVVVRNGEVIAAEANSVTRTNDPTAHAEVNAIRAACAKLQTFQLSDCDVYTSCEPCPMCLAAINWARCRTIYFGNSARDAADAGFDDNFLYEEMRRPAEERRLPAHQMLRDEAQESFAAWRESEKRIDY</sequence>
<dbReference type="PANTHER" id="PTHR11079:SF161">
    <property type="entry name" value="CMP_DCMP-TYPE DEAMINASE DOMAIN-CONTAINING PROTEIN"/>
    <property type="match status" value="1"/>
</dbReference>
<keyword evidence="2" id="KW-0862">Zinc</keyword>
<protein>
    <submittedName>
        <fullName evidence="4">Nucleoside deaminase</fullName>
        <ecNumber evidence="4">3.5.4.33</ecNumber>
    </submittedName>
</protein>
<evidence type="ECO:0000256" key="2">
    <source>
        <dbReference type="ARBA" id="ARBA00022833"/>
    </source>
</evidence>
<dbReference type="CDD" id="cd01285">
    <property type="entry name" value="nucleoside_deaminase"/>
    <property type="match status" value="1"/>
</dbReference>
<dbReference type="EMBL" id="JBJYXY010000001">
    <property type="protein sequence ID" value="MFN2976802.1"/>
    <property type="molecule type" value="Genomic_DNA"/>
</dbReference>
<feature type="domain" description="CMP/dCMP-type deaminase" evidence="3">
    <location>
        <begin position="4"/>
        <end position="118"/>
    </location>
</feature>
<dbReference type="PROSITE" id="PS00903">
    <property type="entry name" value="CYT_DCMP_DEAMINASES_1"/>
    <property type="match status" value="1"/>
</dbReference>